<accession>A0A4C1WX79</accession>
<dbReference type="EMBL" id="BGZK01000655">
    <property type="protein sequence ID" value="GBP54779.1"/>
    <property type="molecule type" value="Genomic_DNA"/>
</dbReference>
<name>A0A4C1WX79_EUMVA</name>
<feature type="region of interest" description="Disordered" evidence="1">
    <location>
        <begin position="40"/>
        <end position="68"/>
    </location>
</feature>
<proteinExistence type="predicted"/>
<dbReference type="InterPro" id="IPR003704">
    <property type="entry name" value="CdhB"/>
</dbReference>
<dbReference type="Proteomes" id="UP000299102">
    <property type="component" value="Unassembled WGS sequence"/>
</dbReference>
<sequence>MMEGEYGNGKGSEVMEGEWGYKAGHRVVIKVISLIMSDNRRNSDRSPTLTPPRKLPKRWLDKKKGSGKTQTLTSFGFQKGLTPQNKEKARAEIKLAAFAEHNIAYSVADHLADLLKEVVTDSKLIKEIELKRTKLQEILLRYLQREYVMRQNLGEINPESQQHQLHDAALYLGVKVYELLKHPDVIRNPADITVLLMLQNFYKAAATEIKKYNMEDPVLSKLLVLNLHQRLP</sequence>
<dbReference type="AlphaFoldDB" id="A0A4C1WX79"/>
<organism evidence="2 3">
    <name type="scientific">Eumeta variegata</name>
    <name type="common">Bagworm moth</name>
    <name type="synonym">Eumeta japonica</name>
    <dbReference type="NCBI Taxonomy" id="151549"/>
    <lineage>
        <taxon>Eukaryota</taxon>
        <taxon>Metazoa</taxon>
        <taxon>Ecdysozoa</taxon>
        <taxon>Arthropoda</taxon>
        <taxon>Hexapoda</taxon>
        <taxon>Insecta</taxon>
        <taxon>Pterygota</taxon>
        <taxon>Neoptera</taxon>
        <taxon>Endopterygota</taxon>
        <taxon>Lepidoptera</taxon>
        <taxon>Glossata</taxon>
        <taxon>Ditrysia</taxon>
        <taxon>Tineoidea</taxon>
        <taxon>Psychidae</taxon>
        <taxon>Oiketicinae</taxon>
        <taxon>Eumeta</taxon>
    </lineage>
</organism>
<reference evidence="2 3" key="1">
    <citation type="journal article" date="2019" name="Commun. Biol.">
        <title>The bagworm genome reveals a unique fibroin gene that provides high tensile strength.</title>
        <authorList>
            <person name="Kono N."/>
            <person name="Nakamura H."/>
            <person name="Ohtoshi R."/>
            <person name="Tomita M."/>
            <person name="Numata K."/>
            <person name="Arakawa K."/>
        </authorList>
    </citation>
    <scope>NUCLEOTIDE SEQUENCE [LARGE SCALE GENOMIC DNA]</scope>
</reference>
<evidence type="ECO:0000256" key="1">
    <source>
        <dbReference type="SAM" id="MobiDB-lite"/>
    </source>
</evidence>
<dbReference type="OrthoDB" id="6159421at2759"/>
<protein>
    <submittedName>
        <fullName evidence="2">Uncharacterized protein</fullName>
    </submittedName>
</protein>
<dbReference type="Pfam" id="PF02552">
    <property type="entry name" value="CO_dh"/>
    <property type="match status" value="1"/>
</dbReference>
<keyword evidence="3" id="KW-1185">Reference proteome</keyword>
<evidence type="ECO:0000313" key="3">
    <source>
        <dbReference type="Proteomes" id="UP000299102"/>
    </source>
</evidence>
<dbReference type="GO" id="GO:0019385">
    <property type="term" value="P:methanogenesis, from acetate"/>
    <property type="evidence" value="ECO:0007669"/>
    <property type="project" value="InterPro"/>
</dbReference>
<evidence type="ECO:0000313" key="2">
    <source>
        <dbReference type="EMBL" id="GBP54779.1"/>
    </source>
</evidence>
<gene>
    <name evidence="2" type="ORF">EVAR_87851_1</name>
</gene>
<comment type="caution">
    <text evidence="2">The sequence shown here is derived from an EMBL/GenBank/DDBJ whole genome shotgun (WGS) entry which is preliminary data.</text>
</comment>